<evidence type="ECO:0000313" key="3">
    <source>
        <dbReference type="Proteomes" id="UP000800200"/>
    </source>
</evidence>
<dbReference type="Proteomes" id="UP000800200">
    <property type="component" value="Unassembled WGS sequence"/>
</dbReference>
<gene>
    <name evidence="2" type="ORF">K469DRAFT_721492</name>
</gene>
<feature type="compositionally biased region" description="Polar residues" evidence="1">
    <location>
        <begin position="1"/>
        <end position="11"/>
    </location>
</feature>
<feature type="compositionally biased region" description="Basic and acidic residues" evidence="1">
    <location>
        <begin position="193"/>
        <end position="213"/>
    </location>
</feature>
<sequence length="387" mass="44092">MNFSYPTNDSVTVREEAELASHNLPPPPDFSPTDLQFRLQVTPPASSEMLPRSTGSPFDQQSICSSFSGATFDESPSMGDFTSLLADPMASSRAPFNEPWIESAEFPSPDQEPEIEMATPLPFDVTSFMHSPFAHQQAKKRPRYYTWALSEEEKEDLAKGVEYKNVSEWDRDQYLKNVKESAKELVPPDLDDRDGLQRQKKKQESSESEDSAKNVKHRRRQSWFGKIQTPLRSPSLSPPMQHRPIAHLRVSRDPVTPAFHVQPCEPSYFRNANTPDYFQDSYTCDVNARMQTREPSQHSRTSSHARSPLTNEISFQPRPDITFDNFMVRHVSGTGEAYSGAGNAIKEDDKMGMYSKDEKEEMPKQGKKRLSRMLSLTSLKLKESEER</sequence>
<proteinExistence type="predicted"/>
<feature type="region of interest" description="Disordered" evidence="1">
    <location>
        <begin position="1"/>
        <end position="73"/>
    </location>
</feature>
<protein>
    <submittedName>
        <fullName evidence="2">Uncharacterized protein</fullName>
    </submittedName>
</protein>
<organism evidence="2 3">
    <name type="scientific">Zopfia rhizophila CBS 207.26</name>
    <dbReference type="NCBI Taxonomy" id="1314779"/>
    <lineage>
        <taxon>Eukaryota</taxon>
        <taxon>Fungi</taxon>
        <taxon>Dikarya</taxon>
        <taxon>Ascomycota</taxon>
        <taxon>Pezizomycotina</taxon>
        <taxon>Dothideomycetes</taxon>
        <taxon>Dothideomycetes incertae sedis</taxon>
        <taxon>Zopfiaceae</taxon>
        <taxon>Zopfia</taxon>
    </lineage>
</organism>
<dbReference type="EMBL" id="ML994618">
    <property type="protein sequence ID" value="KAF2190590.1"/>
    <property type="molecule type" value="Genomic_DNA"/>
</dbReference>
<keyword evidence="3" id="KW-1185">Reference proteome</keyword>
<feature type="compositionally biased region" description="Polar residues" evidence="1">
    <location>
        <begin position="298"/>
        <end position="314"/>
    </location>
</feature>
<feature type="compositionally biased region" description="Polar residues" evidence="1">
    <location>
        <begin position="53"/>
        <end position="69"/>
    </location>
</feature>
<dbReference type="OrthoDB" id="3769170at2759"/>
<name>A0A6A6EKE5_9PEZI</name>
<evidence type="ECO:0000313" key="2">
    <source>
        <dbReference type="EMBL" id="KAF2190590.1"/>
    </source>
</evidence>
<feature type="region of interest" description="Disordered" evidence="1">
    <location>
        <begin position="291"/>
        <end position="316"/>
    </location>
</feature>
<dbReference type="AlphaFoldDB" id="A0A6A6EKE5"/>
<feature type="region of interest" description="Disordered" evidence="1">
    <location>
        <begin position="180"/>
        <end position="240"/>
    </location>
</feature>
<accession>A0A6A6EKE5</accession>
<reference evidence="2" key="1">
    <citation type="journal article" date="2020" name="Stud. Mycol.">
        <title>101 Dothideomycetes genomes: a test case for predicting lifestyles and emergence of pathogens.</title>
        <authorList>
            <person name="Haridas S."/>
            <person name="Albert R."/>
            <person name="Binder M."/>
            <person name="Bloem J."/>
            <person name="Labutti K."/>
            <person name="Salamov A."/>
            <person name="Andreopoulos B."/>
            <person name="Baker S."/>
            <person name="Barry K."/>
            <person name="Bills G."/>
            <person name="Bluhm B."/>
            <person name="Cannon C."/>
            <person name="Castanera R."/>
            <person name="Culley D."/>
            <person name="Daum C."/>
            <person name="Ezra D."/>
            <person name="Gonzalez J."/>
            <person name="Henrissat B."/>
            <person name="Kuo A."/>
            <person name="Liang C."/>
            <person name="Lipzen A."/>
            <person name="Lutzoni F."/>
            <person name="Magnuson J."/>
            <person name="Mondo S."/>
            <person name="Nolan M."/>
            <person name="Ohm R."/>
            <person name="Pangilinan J."/>
            <person name="Park H.-J."/>
            <person name="Ramirez L."/>
            <person name="Alfaro M."/>
            <person name="Sun H."/>
            <person name="Tritt A."/>
            <person name="Yoshinaga Y."/>
            <person name="Zwiers L.-H."/>
            <person name="Turgeon B."/>
            <person name="Goodwin S."/>
            <person name="Spatafora J."/>
            <person name="Crous P."/>
            <person name="Grigoriev I."/>
        </authorList>
    </citation>
    <scope>NUCLEOTIDE SEQUENCE</scope>
    <source>
        <strain evidence="2">CBS 207.26</strain>
    </source>
</reference>
<feature type="compositionally biased region" description="Basic and acidic residues" evidence="1">
    <location>
        <begin position="345"/>
        <end position="364"/>
    </location>
</feature>
<evidence type="ECO:0000256" key="1">
    <source>
        <dbReference type="SAM" id="MobiDB-lite"/>
    </source>
</evidence>
<feature type="region of interest" description="Disordered" evidence="1">
    <location>
        <begin position="341"/>
        <end position="370"/>
    </location>
</feature>